<evidence type="ECO:0000313" key="1">
    <source>
        <dbReference type="EMBL" id="GAJ46136.1"/>
    </source>
</evidence>
<accession>A0A023DXK0</accession>
<dbReference type="Proteomes" id="UP000024842">
    <property type="component" value="Unassembled WGS sequence"/>
</dbReference>
<gene>
    <name evidence="1" type="ORF">HE1_00459</name>
</gene>
<name>A0A023DXK0_9PROT</name>
<evidence type="ECO:0000313" key="2">
    <source>
        <dbReference type="Proteomes" id="UP000024842"/>
    </source>
</evidence>
<dbReference type="EMBL" id="BAUP01000065">
    <property type="protein sequence ID" value="GAJ46136.1"/>
    <property type="molecule type" value="Genomic_DNA"/>
</dbReference>
<protein>
    <submittedName>
        <fullName evidence="1">Uncharacterized protein</fullName>
    </submittedName>
</protein>
<comment type="caution">
    <text evidence="1">The sequence shown here is derived from an EMBL/GenBank/DDBJ whole genome shotgun (WGS) entry which is preliminary data.</text>
</comment>
<keyword evidence="2" id="KW-1185">Reference proteome</keyword>
<reference evidence="1 2" key="1">
    <citation type="journal article" date="2014" name="FEMS Microbiol. Lett.">
        <title>Draft genome sequences of three Holospora species (Holospora obtusa, Holospora undulata, and Holospora elegans), endonuclear symbiotic bacteria of the ciliate Paramecium caudatum.</title>
        <authorList>
            <person name="Dohra H."/>
            <person name="Tanaka K."/>
            <person name="Suzuki T."/>
            <person name="Fujishima M."/>
            <person name="Suzuki H."/>
        </authorList>
    </citation>
    <scope>NUCLEOTIDE SEQUENCE [LARGE SCALE GENOMIC DNA]</scope>
    <source>
        <strain evidence="1 2">E1</strain>
    </source>
</reference>
<proteinExistence type="predicted"/>
<sequence>MNAGAFARGGGHGAFRGYAGARRHFTHPHNTVGVNKSPNISNNVQKSASFSGGGGYAGGYGGGVYAGGYGWPLAAAATTVATAALLAT</sequence>
<dbReference type="AlphaFoldDB" id="A0A023DXK0"/>
<organism evidence="1 2">
    <name type="scientific">Holospora elegans E1</name>
    <dbReference type="NCBI Taxonomy" id="1427503"/>
    <lineage>
        <taxon>Bacteria</taxon>
        <taxon>Pseudomonadati</taxon>
        <taxon>Pseudomonadota</taxon>
        <taxon>Alphaproteobacteria</taxon>
        <taxon>Holosporales</taxon>
        <taxon>Holosporaceae</taxon>
        <taxon>Holospora</taxon>
    </lineage>
</organism>